<dbReference type="SMART" id="SM00387">
    <property type="entry name" value="HATPase_c"/>
    <property type="match status" value="1"/>
</dbReference>
<feature type="compositionally biased region" description="Basic and acidic residues" evidence="7">
    <location>
        <begin position="515"/>
        <end position="525"/>
    </location>
</feature>
<keyword evidence="8" id="KW-0812">Transmembrane</keyword>
<keyword evidence="8" id="KW-0472">Membrane</keyword>
<dbReference type="PROSITE" id="PS50109">
    <property type="entry name" value="HIS_KIN"/>
    <property type="match status" value="1"/>
</dbReference>
<dbReference type="InterPro" id="IPR001789">
    <property type="entry name" value="Sig_transdc_resp-reg_receiver"/>
</dbReference>
<dbReference type="SMART" id="SM00388">
    <property type="entry name" value="HisKA"/>
    <property type="match status" value="1"/>
</dbReference>
<keyword evidence="12" id="KW-1185">Reference proteome</keyword>
<keyword evidence="3 6" id="KW-0597">Phosphoprotein</keyword>
<feature type="domain" description="Histidine kinase" evidence="9">
    <location>
        <begin position="244"/>
        <end position="616"/>
    </location>
</feature>
<dbReference type="EC" id="2.7.13.3" evidence="2"/>
<evidence type="ECO:0000313" key="12">
    <source>
        <dbReference type="Proteomes" id="UP000041254"/>
    </source>
</evidence>
<feature type="domain" description="Response regulatory" evidence="10">
    <location>
        <begin position="676"/>
        <end position="807"/>
    </location>
</feature>
<keyword evidence="8" id="KW-1133">Transmembrane helix</keyword>
<dbReference type="SUPFAM" id="SSF47384">
    <property type="entry name" value="Homodimeric domain of signal transducing histidine kinase"/>
    <property type="match status" value="1"/>
</dbReference>
<evidence type="ECO:0000256" key="8">
    <source>
        <dbReference type="SAM" id="Phobius"/>
    </source>
</evidence>
<dbReference type="PROSITE" id="PS50110">
    <property type="entry name" value="RESPONSE_REGULATORY"/>
    <property type="match status" value="1"/>
</dbReference>
<dbReference type="InterPro" id="IPR003661">
    <property type="entry name" value="HisK_dim/P_dom"/>
</dbReference>
<dbReference type="EMBL" id="CDMY01000444">
    <property type="protein sequence ID" value="CEM13129.1"/>
    <property type="molecule type" value="Genomic_DNA"/>
</dbReference>
<reference evidence="11 12" key="1">
    <citation type="submission" date="2014-11" db="EMBL/GenBank/DDBJ databases">
        <authorList>
            <person name="Zhu J."/>
            <person name="Qi W."/>
            <person name="Song R."/>
        </authorList>
    </citation>
    <scope>NUCLEOTIDE SEQUENCE [LARGE SCALE GENOMIC DNA]</scope>
</reference>
<feature type="transmembrane region" description="Helical" evidence="8">
    <location>
        <begin position="91"/>
        <end position="111"/>
    </location>
</feature>
<organism evidence="11 12">
    <name type="scientific">Vitrella brassicaformis (strain CCMP3155)</name>
    <dbReference type="NCBI Taxonomy" id="1169540"/>
    <lineage>
        <taxon>Eukaryota</taxon>
        <taxon>Sar</taxon>
        <taxon>Alveolata</taxon>
        <taxon>Colpodellida</taxon>
        <taxon>Vitrellaceae</taxon>
        <taxon>Vitrella</taxon>
    </lineage>
</organism>
<evidence type="ECO:0000256" key="6">
    <source>
        <dbReference type="PROSITE-ProRule" id="PRU00169"/>
    </source>
</evidence>
<dbReference type="InterPro" id="IPR004358">
    <property type="entry name" value="Sig_transdc_His_kin-like_C"/>
</dbReference>
<protein>
    <recommendedName>
        <fullName evidence="2">histidine kinase</fullName>
        <ecNumber evidence="2">2.7.13.3</ecNumber>
    </recommendedName>
</protein>
<dbReference type="SUPFAM" id="SSF52172">
    <property type="entry name" value="CheY-like"/>
    <property type="match status" value="1"/>
</dbReference>
<dbReference type="Pfam" id="PF02518">
    <property type="entry name" value="HATPase_c"/>
    <property type="match status" value="1"/>
</dbReference>
<evidence type="ECO:0000259" key="10">
    <source>
        <dbReference type="PROSITE" id="PS50110"/>
    </source>
</evidence>
<dbReference type="SUPFAM" id="SSF55874">
    <property type="entry name" value="ATPase domain of HSP90 chaperone/DNA topoisomerase II/histidine kinase"/>
    <property type="match status" value="2"/>
</dbReference>
<dbReference type="Gene3D" id="1.10.287.130">
    <property type="match status" value="1"/>
</dbReference>
<feature type="transmembrane region" description="Helical" evidence="8">
    <location>
        <begin position="55"/>
        <end position="79"/>
    </location>
</feature>
<keyword evidence="4" id="KW-0808">Transferase</keyword>
<dbReference type="SMART" id="SM00448">
    <property type="entry name" value="REC"/>
    <property type="match status" value="1"/>
</dbReference>
<dbReference type="STRING" id="1169540.A0A0G4FI83"/>
<comment type="catalytic activity">
    <reaction evidence="1">
        <text>ATP + protein L-histidine = ADP + protein N-phospho-L-histidine.</text>
        <dbReference type="EC" id="2.7.13.3"/>
    </reaction>
</comment>
<proteinExistence type="predicted"/>
<dbReference type="Proteomes" id="UP000041254">
    <property type="component" value="Unassembled WGS sequence"/>
</dbReference>
<evidence type="ECO:0000256" key="3">
    <source>
        <dbReference type="ARBA" id="ARBA00022553"/>
    </source>
</evidence>
<accession>A0A0G4FI83</accession>
<evidence type="ECO:0000256" key="4">
    <source>
        <dbReference type="ARBA" id="ARBA00022679"/>
    </source>
</evidence>
<feature type="region of interest" description="Disordered" evidence="7">
    <location>
        <begin position="496"/>
        <end position="529"/>
    </location>
</feature>
<dbReference type="CDD" id="cd00082">
    <property type="entry name" value="HisKA"/>
    <property type="match status" value="1"/>
</dbReference>
<evidence type="ECO:0000259" key="9">
    <source>
        <dbReference type="PROSITE" id="PS50109"/>
    </source>
</evidence>
<dbReference type="Gene3D" id="3.30.565.10">
    <property type="entry name" value="Histidine kinase-like ATPase, C-terminal domain"/>
    <property type="match status" value="1"/>
</dbReference>
<dbReference type="Pfam" id="PF00072">
    <property type="entry name" value="Response_reg"/>
    <property type="match status" value="1"/>
</dbReference>
<evidence type="ECO:0000256" key="7">
    <source>
        <dbReference type="SAM" id="MobiDB-lite"/>
    </source>
</evidence>
<sequence>MEFTLPELEEQYFGQLLEDCRYGLRVSAATLGPIVCAGTGFVSLRDLFIHGVFTWWLYIQLWIFVMVGVFWAYVYVAISPAKRKTRRQLRYDLWAMIVTVAVALTGTALHARLSFKTFHFSNECGGIDDGLCGHLREASAERIHFLCVVTTWMTVRNNTGLTFLVFLPQYVTVVITELLHRWPNSLERIIGFTASFLLLLRMSSQSEFVFRSFIHSKLFEAKELEKEQKRTYDLMQLQRSIFSKITHDLKTPLEGVVNSADFIKEELKDEGFKPDHSAFSHCDTIEAGSHYMLSLTNNLLEISRMQHHRQSPRPLQSPSELLYSRSDSRSCWKGRLARTRTKLLQMPSTPTQPLNFTLMELACDWCRFLELIENVLKINWPAIRMKGLQFDVEWSSLKPLAGWWVWVDKTRFTQCLNNVINNATKYTDRGSIHIWLECGVAGHGIAELQKFHETAPNNPPWLRENPRHKSLTARPPESIQIAMPVDTAAATVAPSAAGAASIPPRMPSTSSLPRQPDKNASHPRDSICSAPDRLVTSGVEAYRVCIGVRDSGKGIDKAKLSAIFDDFAQARSMDSLLGQGLGLGISRAILLNMGGDCILESENRGTTAKLRFLVYGAHDPTAAPASFAPFLPVSPMPSSRAPSSRPSVSCEKDRAKGTVSGPLQDVFSDMLERGVVFIVCDDDYIKRLALSRVFVKLGLPASQLVVLENGQQLLEKVASLGHSAEAGVLWVLSDLQMPNVNGYEAAEMMREWQREGRVALPIHLILCTAQAKVMLKAEYPAVEEMFDEIIEKPVTRDTVIRLITEFRDTLPSTGQQPHRSVTSL</sequence>
<dbReference type="InterPro" id="IPR036097">
    <property type="entry name" value="HisK_dim/P_sf"/>
</dbReference>
<evidence type="ECO:0000313" key="11">
    <source>
        <dbReference type="EMBL" id="CEM13129.1"/>
    </source>
</evidence>
<dbReference type="InterPro" id="IPR036890">
    <property type="entry name" value="HATPase_C_sf"/>
</dbReference>
<dbReference type="InterPro" id="IPR005467">
    <property type="entry name" value="His_kinase_dom"/>
</dbReference>
<evidence type="ECO:0000256" key="5">
    <source>
        <dbReference type="ARBA" id="ARBA00022777"/>
    </source>
</evidence>
<dbReference type="VEuPathDB" id="CryptoDB:Vbra_1359"/>
<dbReference type="Gene3D" id="3.40.50.2300">
    <property type="match status" value="1"/>
</dbReference>
<evidence type="ECO:0000256" key="1">
    <source>
        <dbReference type="ARBA" id="ARBA00000085"/>
    </source>
</evidence>
<dbReference type="PRINTS" id="PR00344">
    <property type="entry name" value="BCTRLSENSOR"/>
</dbReference>
<dbReference type="InterPro" id="IPR003594">
    <property type="entry name" value="HATPase_dom"/>
</dbReference>
<name>A0A0G4FI83_VITBC</name>
<dbReference type="OrthoDB" id="313284at2759"/>
<dbReference type="Pfam" id="PF00512">
    <property type="entry name" value="HisKA"/>
    <property type="match status" value="1"/>
</dbReference>
<dbReference type="InParanoid" id="A0A0G4FI83"/>
<dbReference type="PANTHER" id="PTHR43047">
    <property type="entry name" value="TWO-COMPONENT HISTIDINE PROTEIN KINASE"/>
    <property type="match status" value="1"/>
</dbReference>
<dbReference type="GO" id="GO:0000155">
    <property type="term" value="F:phosphorelay sensor kinase activity"/>
    <property type="evidence" value="ECO:0007669"/>
    <property type="project" value="InterPro"/>
</dbReference>
<dbReference type="PhylomeDB" id="A0A0G4FI83"/>
<gene>
    <name evidence="11" type="ORF">Vbra_1359</name>
</gene>
<evidence type="ECO:0000256" key="2">
    <source>
        <dbReference type="ARBA" id="ARBA00012438"/>
    </source>
</evidence>
<dbReference type="InterPro" id="IPR011006">
    <property type="entry name" value="CheY-like_superfamily"/>
</dbReference>
<keyword evidence="5" id="KW-0418">Kinase</keyword>
<feature type="modified residue" description="4-aspartylphosphate" evidence="6">
    <location>
        <position position="734"/>
    </location>
</feature>
<dbReference type="AlphaFoldDB" id="A0A0G4FI83"/>
<dbReference type="CDD" id="cd17546">
    <property type="entry name" value="REC_hyHK_CKI1_RcsC-like"/>
    <property type="match status" value="1"/>
</dbReference>